<accession>A0A9J7KK77</accession>
<evidence type="ECO:0000313" key="10">
    <source>
        <dbReference type="Proteomes" id="UP000001554"/>
    </source>
</evidence>
<keyword evidence="10" id="KW-1185">Reference proteome</keyword>
<dbReference type="InterPro" id="IPR000152">
    <property type="entry name" value="EGF-type_Asp/Asn_hydroxyl_site"/>
</dbReference>
<dbReference type="GO" id="GO:0008201">
    <property type="term" value="F:heparin binding"/>
    <property type="evidence" value="ECO:0000318"/>
    <property type="project" value="GO_Central"/>
</dbReference>
<dbReference type="PROSITE" id="PS01187">
    <property type="entry name" value="EGF_CA"/>
    <property type="match status" value="2"/>
</dbReference>
<dbReference type="GO" id="GO:0005509">
    <property type="term" value="F:calcium ion binding"/>
    <property type="evidence" value="ECO:0007669"/>
    <property type="project" value="InterPro"/>
</dbReference>
<dbReference type="FunFam" id="2.10.25.10:FF:000038">
    <property type="entry name" value="Fibrillin 2"/>
    <property type="match status" value="5"/>
</dbReference>
<feature type="disulfide bond" evidence="6">
    <location>
        <begin position="617"/>
        <end position="626"/>
    </location>
</feature>
<keyword evidence="2 7" id="KW-0732">Signal</keyword>
<feature type="domain" description="EGF-like" evidence="8">
    <location>
        <begin position="510"/>
        <end position="555"/>
    </location>
</feature>
<dbReference type="PROSITE" id="PS00022">
    <property type="entry name" value="EGF_1"/>
    <property type="match status" value="1"/>
</dbReference>
<dbReference type="CDD" id="cd00054">
    <property type="entry name" value="EGF_CA"/>
    <property type="match status" value="4"/>
</dbReference>
<dbReference type="Pfam" id="PF12947">
    <property type="entry name" value="EGF_3"/>
    <property type="match status" value="2"/>
</dbReference>
<feature type="signal peptide" evidence="7">
    <location>
        <begin position="1"/>
        <end position="23"/>
    </location>
</feature>
<feature type="domain" description="VWFC" evidence="9">
    <location>
        <begin position="770"/>
        <end position="828"/>
    </location>
</feature>
<dbReference type="SUPFAM" id="SSF57196">
    <property type="entry name" value="EGF/Laminin"/>
    <property type="match status" value="2"/>
</dbReference>
<dbReference type="PROSITE" id="PS50184">
    <property type="entry name" value="VWFC_2"/>
    <property type="match status" value="3"/>
</dbReference>
<feature type="domain" description="EGF-like" evidence="8">
    <location>
        <begin position="451"/>
        <end position="490"/>
    </location>
</feature>
<feature type="domain" description="EGF-like" evidence="8">
    <location>
        <begin position="629"/>
        <end position="666"/>
    </location>
</feature>
<dbReference type="Gene3D" id="2.10.25.10">
    <property type="entry name" value="Laminin"/>
    <property type="match status" value="6"/>
</dbReference>
<dbReference type="SUPFAM" id="SSF57603">
    <property type="entry name" value="FnI-like domain"/>
    <property type="match status" value="2"/>
</dbReference>
<dbReference type="InterPro" id="IPR001007">
    <property type="entry name" value="VWF_dom"/>
</dbReference>
<sequence>MRTTAVAILVFLSTLSHITGSAGSGSPADVEINLIRGAQLEEQAKQKGSGVKLMLKGQGQHGQSNAFLLIGCSTSWAVMDVLGMNKHDCPNRNLEASPEAFERARSLLAKSDEVTFSAIIKQDNRNSGSIISFFGSDGRYLELETSRRKNTIRFHYRSRGKLQNEVFFYQLDNQWHKVSLTISGQQAILHVDCNQIYKRKLKATPSLDLYGKGVSLWLGQRSKDRLVYEGGIQDAKIIVHPRGYQSQCPDLDKPCPTCGDISSLVDTVKDLTYLVAKLNATQQPETRTLASCDCPQVCFVGPQTYRERDSWIDGCSECTCLGGEVQCALRACPEVPCPKPTVPEGECCPVCGAPCSYYGKDLQDGEYHALHVDVGRDVCYLSECVDGNMQQKQVTVSEFCPALDCDLSLQTLEEEKCCNICQVDPSVSTDTDIEVIQQPLKLRSFNIELKETDHCLEGNECHSNATCVNMPTGYTCLCKEGFLGDGRTCTDVNVIIQTTFKLFETFNIKDVDECASIGSPYSHSCGDNTRCVNLPGSYICECLPGYKQLTEHKCTDQNECALGMDHCHPNAQCENTMGSYVCRCNPGFEGDGMVCTPVCTTPCENGGLCIAPDYCSCPAGFTGKACETDIDECAAGNPCPDHSDCVNLPGWYFCQCKPGYKSKRNENRMQIGACEDIDECWTGDHNCPSTTDCINIGGSYKCKCIDPATCSGSCIYEESEYRNGESWRPDGDRCGTCTCQDSIVTCREDSCNCEDKNTDMYCCPECDRTMNCLHQDQTMVYNSSDTWMYQCQICKCLKGEIDCSPLTCPELTCKHTYIPEGECCPRCDPCYLPTNEATSDLLQTCMHNGIVYAASTNWAPKDEPCTRCECKGGRACCHVTDGCR</sequence>
<evidence type="ECO:0000256" key="6">
    <source>
        <dbReference type="PROSITE-ProRule" id="PRU00076"/>
    </source>
</evidence>
<feature type="disulfide bond" evidence="6">
    <location>
        <begin position="599"/>
        <end position="609"/>
    </location>
</feature>
<dbReference type="SUPFAM" id="SSF49899">
    <property type="entry name" value="Concanavalin A-like lectins/glucanases"/>
    <property type="match status" value="1"/>
</dbReference>
<dbReference type="InterPro" id="IPR051586">
    <property type="entry name" value="PKC-binding_NELL"/>
</dbReference>
<dbReference type="SMART" id="SM00210">
    <property type="entry name" value="TSPN"/>
    <property type="match status" value="1"/>
</dbReference>
<comment type="caution">
    <text evidence="6">Lacks conserved residue(s) required for the propagation of feature annotation.</text>
</comment>
<evidence type="ECO:0000259" key="9">
    <source>
        <dbReference type="PROSITE" id="PS50184"/>
    </source>
</evidence>
<dbReference type="SMART" id="SM00181">
    <property type="entry name" value="EGF"/>
    <property type="match status" value="5"/>
</dbReference>
<dbReference type="SUPFAM" id="SSF57184">
    <property type="entry name" value="Growth factor receptor domain"/>
    <property type="match status" value="1"/>
</dbReference>
<dbReference type="Pfam" id="PF00093">
    <property type="entry name" value="VWC"/>
    <property type="match status" value="2"/>
</dbReference>
<gene>
    <name evidence="11" type="primary">LOC118406732</name>
</gene>
<keyword evidence="4 6" id="KW-1015">Disulfide bond</keyword>
<evidence type="ECO:0000256" key="5">
    <source>
        <dbReference type="ARBA" id="ARBA00023180"/>
    </source>
</evidence>
<feature type="domain" description="VWFC" evidence="9">
    <location>
        <begin position="296"/>
        <end position="352"/>
    </location>
</feature>
<dbReference type="Pfam" id="PF07645">
    <property type="entry name" value="EGF_CA"/>
    <property type="match status" value="3"/>
</dbReference>
<dbReference type="PANTHER" id="PTHR24042:SF5">
    <property type="entry name" value="EGF-LIKE CALCIUM-BINDING DOMAIN-CONTAINING PROTEIN"/>
    <property type="match status" value="1"/>
</dbReference>
<dbReference type="Proteomes" id="UP000001554">
    <property type="component" value="Chromosome 19"/>
</dbReference>
<feature type="chain" id="PRO_5039951559" evidence="7">
    <location>
        <begin position="24"/>
        <end position="884"/>
    </location>
</feature>
<dbReference type="Gene3D" id="2.60.120.200">
    <property type="match status" value="1"/>
</dbReference>
<reference evidence="10" key="1">
    <citation type="journal article" date="2020" name="Nat. Ecol. Evol.">
        <title>Deeply conserved synteny resolves early events in vertebrate evolution.</title>
        <authorList>
            <person name="Simakov O."/>
            <person name="Marletaz F."/>
            <person name="Yue J.X."/>
            <person name="O'Connell B."/>
            <person name="Jenkins J."/>
            <person name="Brandt A."/>
            <person name="Calef R."/>
            <person name="Tung C.H."/>
            <person name="Huang T.K."/>
            <person name="Schmutz J."/>
            <person name="Satoh N."/>
            <person name="Yu J.K."/>
            <person name="Putnam N.H."/>
            <person name="Green R.E."/>
            <person name="Rokhsar D.S."/>
        </authorList>
    </citation>
    <scope>NUCLEOTIDE SEQUENCE [LARGE SCALE GENOMIC DNA]</scope>
    <source>
        <strain evidence="10">S238N-H82</strain>
    </source>
</reference>
<dbReference type="InterPro" id="IPR024731">
    <property type="entry name" value="NELL2-like_EGF"/>
</dbReference>
<dbReference type="GeneID" id="118406732"/>
<dbReference type="InterPro" id="IPR018097">
    <property type="entry name" value="EGF_Ca-bd_CS"/>
</dbReference>
<reference evidence="11" key="2">
    <citation type="submission" date="2025-08" db="UniProtKB">
        <authorList>
            <consortium name="RefSeq"/>
        </authorList>
    </citation>
    <scope>IDENTIFICATION</scope>
    <source>
        <strain evidence="11">S238N-H82</strain>
        <tissue evidence="11">Testes</tissue>
    </source>
</reference>
<dbReference type="KEGG" id="bfo:118406732"/>
<dbReference type="PROSITE" id="PS01208">
    <property type="entry name" value="VWFC_1"/>
    <property type="match status" value="2"/>
</dbReference>
<dbReference type="SMART" id="SM00179">
    <property type="entry name" value="EGF_CA"/>
    <property type="match status" value="6"/>
</dbReference>
<dbReference type="InterPro" id="IPR001881">
    <property type="entry name" value="EGF-like_Ca-bd_dom"/>
</dbReference>
<dbReference type="InterPro" id="IPR013320">
    <property type="entry name" value="ConA-like_dom_sf"/>
</dbReference>
<dbReference type="PROSITE" id="PS00010">
    <property type="entry name" value="ASX_HYDROXYL"/>
    <property type="match status" value="4"/>
</dbReference>
<dbReference type="SMART" id="SM00214">
    <property type="entry name" value="VWC"/>
    <property type="match status" value="3"/>
</dbReference>
<dbReference type="OMA" id="ATCECKT"/>
<dbReference type="InterPro" id="IPR009030">
    <property type="entry name" value="Growth_fac_rcpt_cys_sf"/>
</dbReference>
<dbReference type="InterPro" id="IPR000742">
    <property type="entry name" value="EGF"/>
</dbReference>
<evidence type="ECO:0000256" key="1">
    <source>
        <dbReference type="ARBA" id="ARBA00022536"/>
    </source>
</evidence>
<dbReference type="InterPro" id="IPR049883">
    <property type="entry name" value="NOTCH1_EGF-like"/>
</dbReference>
<evidence type="ECO:0000256" key="7">
    <source>
        <dbReference type="SAM" id="SignalP"/>
    </source>
</evidence>
<dbReference type="Gene3D" id="2.10.70.10">
    <property type="entry name" value="Complement Module, domain 1"/>
    <property type="match status" value="2"/>
</dbReference>
<keyword evidence="3" id="KW-0677">Repeat</keyword>
<dbReference type="PROSITE" id="PS50026">
    <property type="entry name" value="EGF_3"/>
    <property type="match status" value="5"/>
</dbReference>
<evidence type="ECO:0000256" key="2">
    <source>
        <dbReference type="ARBA" id="ARBA00022729"/>
    </source>
</evidence>
<dbReference type="InterPro" id="IPR048287">
    <property type="entry name" value="TSPN-like_N"/>
</dbReference>
<proteinExistence type="predicted"/>
<evidence type="ECO:0000313" key="11">
    <source>
        <dbReference type="RefSeq" id="XP_035662917.1"/>
    </source>
</evidence>
<keyword evidence="1 6" id="KW-0245">EGF-like domain</keyword>
<dbReference type="AlphaFoldDB" id="A0A9J7KK77"/>
<feature type="domain" description="EGF-like" evidence="8">
    <location>
        <begin position="556"/>
        <end position="596"/>
    </location>
</feature>
<dbReference type="Gene3D" id="6.20.200.20">
    <property type="match status" value="2"/>
</dbReference>
<evidence type="ECO:0000256" key="3">
    <source>
        <dbReference type="ARBA" id="ARBA00022737"/>
    </source>
</evidence>
<dbReference type="PANTHER" id="PTHR24042">
    <property type="entry name" value="NEL HOMOLOG"/>
    <property type="match status" value="1"/>
</dbReference>
<dbReference type="GO" id="GO:0005615">
    <property type="term" value="C:extracellular space"/>
    <property type="evidence" value="ECO:0000318"/>
    <property type="project" value="GO_Central"/>
</dbReference>
<evidence type="ECO:0000259" key="8">
    <source>
        <dbReference type="PROSITE" id="PS50026"/>
    </source>
</evidence>
<protein>
    <submittedName>
        <fullName evidence="11">Protein kinase C-binding protein NELL2-like isoform X1</fullName>
    </submittedName>
</protein>
<organism evidence="10 11">
    <name type="scientific">Branchiostoma floridae</name>
    <name type="common">Florida lancelet</name>
    <name type="synonym">Amphioxus</name>
    <dbReference type="NCBI Taxonomy" id="7739"/>
    <lineage>
        <taxon>Eukaryota</taxon>
        <taxon>Metazoa</taxon>
        <taxon>Chordata</taxon>
        <taxon>Cephalochordata</taxon>
        <taxon>Leptocardii</taxon>
        <taxon>Amphioxiformes</taxon>
        <taxon>Branchiostomatidae</taxon>
        <taxon>Branchiostoma</taxon>
    </lineage>
</organism>
<evidence type="ECO:0000256" key="4">
    <source>
        <dbReference type="ARBA" id="ARBA00023157"/>
    </source>
</evidence>
<dbReference type="OrthoDB" id="6516201at2759"/>
<keyword evidence="5" id="KW-0325">Glycoprotein</keyword>
<dbReference type="PROSITE" id="PS01186">
    <property type="entry name" value="EGF_2"/>
    <property type="match status" value="4"/>
</dbReference>
<name>A0A9J7KK77_BRAFL</name>
<dbReference type="RefSeq" id="XP_035662917.1">
    <property type="nucleotide sequence ID" value="XM_035807024.1"/>
</dbReference>
<feature type="domain" description="EGF-like" evidence="8">
    <location>
        <begin position="597"/>
        <end position="627"/>
    </location>
</feature>
<feature type="domain" description="VWFC" evidence="9">
    <location>
        <begin position="712"/>
        <end position="767"/>
    </location>
</feature>